<sequence>MASFNAFYVAPCVLILALILRIIQKAVHNFRSPLRSIPGPWYAAWSNWALKFATITGQRIHYVHSLHEKYGKFVRVSPNEVSISDPESVTTIHKINSGYVKSPWYIESTNFPRPILFSMSDVKAHSTRRRVFARAFTKSHLRQTYESTVHSMVQKVVARMKSEAEHGNADILKWWTFMATDVSALLMFGDSFKMIERGEVNEYIRILQSNLKGSGIGFELPWIRAILKYIPIKSWQEVFNSTGLLMKYGLETRQMSRSSGDDKTIFSNSNKEAEKEGGYMDETDVLLEAQGLLVAGSDTTAVTLTYLVWAVLCHPQWQHALEHEVAGLASDFTDAELESLPVLNGIIEETLRLYGAAPGCLPRTVPPNGAHLKGHFLPEGTVVSTQSYTLHRDANVFPDPFKFDPGRWIPNKENPAGGIPATSTEVAKAMYSPFGFGSRTCLGIHMARMEMRLAVAEFFRSLPGARLAPSVTEESMALENYFLIAPASHQCEVTLRN</sequence>
<dbReference type="GO" id="GO:0005506">
    <property type="term" value="F:iron ion binding"/>
    <property type="evidence" value="ECO:0007669"/>
    <property type="project" value="InterPro"/>
</dbReference>
<dbReference type="PROSITE" id="PS00086">
    <property type="entry name" value="CYTOCHROME_P450"/>
    <property type="match status" value="1"/>
</dbReference>
<evidence type="ECO:0000313" key="10">
    <source>
        <dbReference type="Proteomes" id="UP001358417"/>
    </source>
</evidence>
<comment type="cofactor">
    <cofactor evidence="1 6">
        <name>heme</name>
        <dbReference type="ChEBI" id="CHEBI:30413"/>
    </cofactor>
</comment>
<dbReference type="RefSeq" id="XP_064710273.1">
    <property type="nucleotide sequence ID" value="XM_064851270.1"/>
</dbReference>
<dbReference type="PANTHER" id="PTHR24305:SF96">
    <property type="entry name" value="CYTOCHROME P450 MONOOXYGENASE STCB-RELATED"/>
    <property type="match status" value="1"/>
</dbReference>
<keyword evidence="4 7" id="KW-0560">Oxidoreductase</keyword>
<dbReference type="Gene3D" id="1.10.630.10">
    <property type="entry name" value="Cytochrome P450"/>
    <property type="match status" value="1"/>
</dbReference>
<dbReference type="InterPro" id="IPR002401">
    <property type="entry name" value="Cyt_P450_E_grp-I"/>
</dbReference>
<evidence type="ECO:0000256" key="4">
    <source>
        <dbReference type="ARBA" id="ARBA00023002"/>
    </source>
</evidence>
<organism evidence="9 10">
    <name type="scientific">Exophiala bonariae</name>
    <dbReference type="NCBI Taxonomy" id="1690606"/>
    <lineage>
        <taxon>Eukaryota</taxon>
        <taxon>Fungi</taxon>
        <taxon>Dikarya</taxon>
        <taxon>Ascomycota</taxon>
        <taxon>Pezizomycotina</taxon>
        <taxon>Eurotiomycetes</taxon>
        <taxon>Chaetothyriomycetidae</taxon>
        <taxon>Chaetothyriales</taxon>
        <taxon>Herpotrichiellaceae</taxon>
        <taxon>Exophiala</taxon>
    </lineage>
</organism>
<evidence type="ECO:0000256" key="7">
    <source>
        <dbReference type="RuleBase" id="RU000461"/>
    </source>
</evidence>
<keyword evidence="5 6" id="KW-0408">Iron</keyword>
<keyword evidence="3 6" id="KW-0479">Metal-binding</keyword>
<dbReference type="AlphaFoldDB" id="A0AAV9NKV3"/>
<accession>A0AAV9NKV3</accession>
<dbReference type="PRINTS" id="PR00385">
    <property type="entry name" value="P450"/>
</dbReference>
<evidence type="ECO:0000313" key="9">
    <source>
        <dbReference type="EMBL" id="KAK5061176.1"/>
    </source>
</evidence>
<dbReference type="SUPFAM" id="SSF48264">
    <property type="entry name" value="Cytochrome P450"/>
    <property type="match status" value="1"/>
</dbReference>
<evidence type="ECO:0000256" key="8">
    <source>
        <dbReference type="SAM" id="Phobius"/>
    </source>
</evidence>
<dbReference type="PRINTS" id="PR00463">
    <property type="entry name" value="EP450I"/>
</dbReference>
<reference evidence="9 10" key="1">
    <citation type="submission" date="2023-08" db="EMBL/GenBank/DDBJ databases">
        <title>Black Yeasts Isolated from many extreme environments.</title>
        <authorList>
            <person name="Coleine C."/>
            <person name="Stajich J.E."/>
            <person name="Selbmann L."/>
        </authorList>
    </citation>
    <scope>NUCLEOTIDE SEQUENCE [LARGE SCALE GENOMIC DNA]</scope>
    <source>
        <strain evidence="9 10">CCFEE 5792</strain>
    </source>
</reference>
<evidence type="ECO:0000256" key="2">
    <source>
        <dbReference type="ARBA" id="ARBA00010617"/>
    </source>
</evidence>
<comment type="caution">
    <text evidence="9">The sequence shown here is derived from an EMBL/GenBank/DDBJ whole genome shotgun (WGS) entry which is preliminary data.</text>
</comment>
<dbReference type="GO" id="GO:0004497">
    <property type="term" value="F:monooxygenase activity"/>
    <property type="evidence" value="ECO:0007669"/>
    <property type="project" value="UniProtKB-KW"/>
</dbReference>
<dbReference type="EMBL" id="JAVRRD010000003">
    <property type="protein sequence ID" value="KAK5061176.1"/>
    <property type="molecule type" value="Genomic_DNA"/>
</dbReference>
<dbReference type="GO" id="GO:0016705">
    <property type="term" value="F:oxidoreductase activity, acting on paired donors, with incorporation or reduction of molecular oxygen"/>
    <property type="evidence" value="ECO:0007669"/>
    <property type="project" value="InterPro"/>
</dbReference>
<protein>
    <recommendedName>
        <fullName evidence="11">Cytochrome P450 monooxygenase</fullName>
    </recommendedName>
</protein>
<keyword evidence="6 7" id="KW-0349">Heme</keyword>
<keyword evidence="10" id="KW-1185">Reference proteome</keyword>
<evidence type="ECO:0000256" key="6">
    <source>
        <dbReference type="PIRSR" id="PIRSR602401-1"/>
    </source>
</evidence>
<feature type="transmembrane region" description="Helical" evidence="8">
    <location>
        <begin position="6"/>
        <end position="23"/>
    </location>
</feature>
<keyword evidence="7" id="KW-0503">Monooxygenase</keyword>
<keyword evidence="8" id="KW-1133">Transmembrane helix</keyword>
<dbReference type="Proteomes" id="UP001358417">
    <property type="component" value="Unassembled WGS sequence"/>
</dbReference>
<dbReference type="GO" id="GO:0020037">
    <property type="term" value="F:heme binding"/>
    <property type="evidence" value="ECO:0007669"/>
    <property type="project" value="InterPro"/>
</dbReference>
<dbReference type="InterPro" id="IPR017972">
    <property type="entry name" value="Cyt_P450_CS"/>
</dbReference>
<keyword evidence="8" id="KW-0812">Transmembrane</keyword>
<dbReference type="InterPro" id="IPR050121">
    <property type="entry name" value="Cytochrome_P450_monoxygenase"/>
</dbReference>
<dbReference type="InterPro" id="IPR036396">
    <property type="entry name" value="Cyt_P450_sf"/>
</dbReference>
<keyword evidence="8" id="KW-0472">Membrane</keyword>
<dbReference type="Pfam" id="PF00067">
    <property type="entry name" value="p450"/>
    <property type="match status" value="1"/>
</dbReference>
<dbReference type="CDD" id="cd11059">
    <property type="entry name" value="CYP_fungal"/>
    <property type="match status" value="1"/>
</dbReference>
<proteinExistence type="inferred from homology"/>
<feature type="binding site" description="axial binding residue" evidence="6">
    <location>
        <position position="441"/>
    </location>
    <ligand>
        <name>heme</name>
        <dbReference type="ChEBI" id="CHEBI:30413"/>
    </ligand>
    <ligandPart>
        <name>Fe</name>
        <dbReference type="ChEBI" id="CHEBI:18248"/>
    </ligandPart>
</feature>
<dbReference type="GeneID" id="89975883"/>
<dbReference type="InterPro" id="IPR001128">
    <property type="entry name" value="Cyt_P450"/>
</dbReference>
<dbReference type="PANTHER" id="PTHR24305">
    <property type="entry name" value="CYTOCHROME P450"/>
    <property type="match status" value="1"/>
</dbReference>
<evidence type="ECO:0000256" key="1">
    <source>
        <dbReference type="ARBA" id="ARBA00001971"/>
    </source>
</evidence>
<name>A0AAV9NKV3_9EURO</name>
<comment type="similarity">
    <text evidence="2 7">Belongs to the cytochrome P450 family.</text>
</comment>
<evidence type="ECO:0000256" key="3">
    <source>
        <dbReference type="ARBA" id="ARBA00022723"/>
    </source>
</evidence>
<evidence type="ECO:0008006" key="11">
    <source>
        <dbReference type="Google" id="ProtNLM"/>
    </source>
</evidence>
<evidence type="ECO:0000256" key="5">
    <source>
        <dbReference type="ARBA" id="ARBA00023004"/>
    </source>
</evidence>
<gene>
    <name evidence="9" type="ORF">LTR84_007718</name>
</gene>